<organism evidence="1 2">
    <name type="scientific">Rhododendron molle</name>
    <name type="common">Chinese azalea</name>
    <name type="synonym">Azalea mollis</name>
    <dbReference type="NCBI Taxonomy" id="49168"/>
    <lineage>
        <taxon>Eukaryota</taxon>
        <taxon>Viridiplantae</taxon>
        <taxon>Streptophyta</taxon>
        <taxon>Embryophyta</taxon>
        <taxon>Tracheophyta</taxon>
        <taxon>Spermatophyta</taxon>
        <taxon>Magnoliopsida</taxon>
        <taxon>eudicotyledons</taxon>
        <taxon>Gunneridae</taxon>
        <taxon>Pentapetalae</taxon>
        <taxon>asterids</taxon>
        <taxon>Ericales</taxon>
        <taxon>Ericaceae</taxon>
        <taxon>Ericoideae</taxon>
        <taxon>Rhodoreae</taxon>
        <taxon>Rhododendron</taxon>
    </lineage>
</organism>
<keyword evidence="2" id="KW-1185">Reference proteome</keyword>
<evidence type="ECO:0000313" key="1">
    <source>
        <dbReference type="EMBL" id="KAI8524913.1"/>
    </source>
</evidence>
<accession>A0ACC0L833</accession>
<dbReference type="Proteomes" id="UP001062846">
    <property type="component" value="Chromosome 13"/>
</dbReference>
<comment type="caution">
    <text evidence="1">The sequence shown here is derived from an EMBL/GenBank/DDBJ whole genome shotgun (WGS) entry which is preliminary data.</text>
</comment>
<protein>
    <submittedName>
        <fullName evidence="1">Uncharacterized protein</fullName>
    </submittedName>
</protein>
<proteinExistence type="predicted"/>
<sequence>MKYIIRAEEEKSFRKVEIVESSNHHIDSSWDSKEGNDVRDHYQNEEGDIMNYKEVSNGDMEGSVELRRVY</sequence>
<gene>
    <name evidence="1" type="ORF">RHMOL_Rhmol13G0186400</name>
</gene>
<evidence type="ECO:0000313" key="2">
    <source>
        <dbReference type="Proteomes" id="UP001062846"/>
    </source>
</evidence>
<dbReference type="EMBL" id="CM046400">
    <property type="protein sequence ID" value="KAI8524913.1"/>
    <property type="molecule type" value="Genomic_DNA"/>
</dbReference>
<reference evidence="1" key="1">
    <citation type="submission" date="2022-02" db="EMBL/GenBank/DDBJ databases">
        <title>Plant Genome Project.</title>
        <authorList>
            <person name="Zhang R.-G."/>
        </authorList>
    </citation>
    <scope>NUCLEOTIDE SEQUENCE</scope>
    <source>
        <strain evidence="1">AT1</strain>
    </source>
</reference>
<name>A0ACC0L833_RHOML</name>